<keyword evidence="1" id="KW-0472">Membrane</keyword>
<dbReference type="EMBL" id="UZAF01017387">
    <property type="protein sequence ID" value="VDO41088.1"/>
    <property type="molecule type" value="Genomic_DNA"/>
</dbReference>
<reference evidence="4" key="1">
    <citation type="submission" date="2017-02" db="UniProtKB">
        <authorList>
            <consortium name="WormBaseParasite"/>
        </authorList>
    </citation>
    <scope>IDENTIFICATION</scope>
</reference>
<protein>
    <submittedName>
        <fullName evidence="4">Transmembrane protein</fullName>
    </submittedName>
</protein>
<reference evidence="2 3" key="2">
    <citation type="submission" date="2018-11" db="EMBL/GenBank/DDBJ databases">
        <authorList>
            <consortium name="Pathogen Informatics"/>
        </authorList>
    </citation>
    <scope>NUCLEOTIDE SEQUENCE [LARGE SCALE GENOMIC DNA]</scope>
    <source>
        <strain evidence="2 3">MHpl1</strain>
    </source>
</reference>
<keyword evidence="1" id="KW-0812">Transmembrane</keyword>
<evidence type="ECO:0000313" key="3">
    <source>
        <dbReference type="Proteomes" id="UP000268014"/>
    </source>
</evidence>
<gene>
    <name evidence="2" type="ORF">HPLM_LOCUS10770</name>
</gene>
<sequence length="78" mass="8793">MVSSVGVMAIVSRGRLVATAAMSPLIFADAPVWWHLLHPVKKRRTQDLFALAFPYYFTKAAVLLRSWVAWPSSLYLTD</sequence>
<dbReference type="WBParaSite" id="HPLM_0001077801-mRNA-1">
    <property type="protein sequence ID" value="HPLM_0001077801-mRNA-1"/>
    <property type="gene ID" value="HPLM_0001077801"/>
</dbReference>
<evidence type="ECO:0000256" key="1">
    <source>
        <dbReference type="SAM" id="Phobius"/>
    </source>
</evidence>
<keyword evidence="3" id="KW-1185">Reference proteome</keyword>
<name>A0A0N4WIJ0_HAEPC</name>
<evidence type="ECO:0000313" key="2">
    <source>
        <dbReference type="EMBL" id="VDO41088.1"/>
    </source>
</evidence>
<dbReference type="AlphaFoldDB" id="A0A0N4WIJ0"/>
<keyword evidence="1" id="KW-1133">Transmembrane helix</keyword>
<feature type="transmembrane region" description="Helical" evidence="1">
    <location>
        <begin position="16"/>
        <end position="36"/>
    </location>
</feature>
<organism evidence="4">
    <name type="scientific">Haemonchus placei</name>
    <name type="common">Barber's pole worm</name>
    <dbReference type="NCBI Taxonomy" id="6290"/>
    <lineage>
        <taxon>Eukaryota</taxon>
        <taxon>Metazoa</taxon>
        <taxon>Ecdysozoa</taxon>
        <taxon>Nematoda</taxon>
        <taxon>Chromadorea</taxon>
        <taxon>Rhabditida</taxon>
        <taxon>Rhabditina</taxon>
        <taxon>Rhabditomorpha</taxon>
        <taxon>Strongyloidea</taxon>
        <taxon>Trichostrongylidae</taxon>
        <taxon>Haemonchus</taxon>
    </lineage>
</organism>
<dbReference type="Proteomes" id="UP000268014">
    <property type="component" value="Unassembled WGS sequence"/>
</dbReference>
<evidence type="ECO:0000313" key="4">
    <source>
        <dbReference type="WBParaSite" id="HPLM_0001077801-mRNA-1"/>
    </source>
</evidence>
<accession>A0A0N4WIJ0</accession>
<proteinExistence type="predicted"/>
<feature type="transmembrane region" description="Helical" evidence="1">
    <location>
        <begin position="48"/>
        <end position="68"/>
    </location>
</feature>